<keyword evidence="4" id="KW-1185">Reference proteome</keyword>
<gene>
    <name evidence="3" type="ORF">RM764_27895</name>
</gene>
<keyword evidence="2" id="KW-0812">Transmembrane</keyword>
<feature type="compositionally biased region" description="Gly residues" evidence="1">
    <location>
        <begin position="270"/>
        <end position="293"/>
    </location>
</feature>
<keyword evidence="2" id="KW-1133">Transmembrane helix</keyword>
<organism evidence="3 4">
    <name type="scientific">Streptomyces gibsoniae</name>
    <dbReference type="NCBI Taxonomy" id="3075529"/>
    <lineage>
        <taxon>Bacteria</taxon>
        <taxon>Bacillati</taxon>
        <taxon>Actinomycetota</taxon>
        <taxon>Actinomycetes</taxon>
        <taxon>Kitasatosporales</taxon>
        <taxon>Streptomycetaceae</taxon>
        <taxon>Streptomyces</taxon>
    </lineage>
</organism>
<evidence type="ECO:0000256" key="1">
    <source>
        <dbReference type="SAM" id="MobiDB-lite"/>
    </source>
</evidence>
<evidence type="ECO:0008006" key="5">
    <source>
        <dbReference type="Google" id="ProtNLM"/>
    </source>
</evidence>
<feature type="transmembrane region" description="Helical" evidence="2">
    <location>
        <begin position="120"/>
        <end position="143"/>
    </location>
</feature>
<feature type="compositionally biased region" description="Polar residues" evidence="1">
    <location>
        <begin position="331"/>
        <end position="346"/>
    </location>
</feature>
<name>A0ABU2U143_9ACTN</name>
<dbReference type="EMBL" id="JAVREY010000042">
    <property type="protein sequence ID" value="MDT0466782.1"/>
    <property type="molecule type" value="Genomic_DNA"/>
</dbReference>
<sequence length="346" mass="34491">MADEQYGWLNGDAAERLLRGEPLEAIGDDAQEQAARLAETLASLAVTPPLTSEELPGEAVALAAFRAARTGADQAREASGRLDAVHPEYAARQVADAGLVRLGRPAANGRGRRWGRPLRFGLAAALAAGMIGGVAVAAGTGVLPAPFHKEPGPGASVSAAVSPPQPLLTPTPDATETGIPLSSTPDAGGSTPGGSSYDEAGAGPGASGSASPGDDPRSGHTRNWWLTLRSSCRDMAVGRELRADRLRDLQDAAGGNGRVKTFCKGMLGNGDGEGRWGGGDGQGSGQDGNGSGGEDGHGHNHGGGGDDHGGSGDDEGHIRPGGSGLFGVPSGDSSAPISALSTPDPS</sequence>
<proteinExistence type="predicted"/>
<reference evidence="4" key="1">
    <citation type="submission" date="2023-07" db="EMBL/GenBank/DDBJ databases">
        <title>30 novel species of actinomycetes from the DSMZ collection.</title>
        <authorList>
            <person name="Nouioui I."/>
        </authorList>
    </citation>
    <scope>NUCLEOTIDE SEQUENCE [LARGE SCALE GENOMIC DNA]</scope>
    <source>
        <strain evidence="4">DSM 41699</strain>
    </source>
</reference>
<comment type="caution">
    <text evidence="3">The sequence shown here is derived from an EMBL/GenBank/DDBJ whole genome shotgun (WGS) entry which is preliminary data.</text>
</comment>
<feature type="region of interest" description="Disordered" evidence="1">
    <location>
        <begin position="152"/>
        <end position="219"/>
    </location>
</feature>
<dbReference type="RefSeq" id="WP_311698240.1">
    <property type="nucleotide sequence ID" value="NZ_JAVREY010000042.1"/>
</dbReference>
<evidence type="ECO:0000313" key="3">
    <source>
        <dbReference type="EMBL" id="MDT0466782.1"/>
    </source>
</evidence>
<evidence type="ECO:0000313" key="4">
    <source>
        <dbReference type="Proteomes" id="UP001183809"/>
    </source>
</evidence>
<accession>A0ABU2U143</accession>
<keyword evidence="2" id="KW-0472">Membrane</keyword>
<feature type="compositionally biased region" description="Basic and acidic residues" evidence="1">
    <location>
        <begin position="294"/>
        <end position="318"/>
    </location>
</feature>
<protein>
    <recommendedName>
        <fullName evidence="5">Extensin</fullName>
    </recommendedName>
</protein>
<evidence type="ECO:0000256" key="2">
    <source>
        <dbReference type="SAM" id="Phobius"/>
    </source>
</evidence>
<dbReference type="Proteomes" id="UP001183809">
    <property type="component" value="Unassembled WGS sequence"/>
</dbReference>
<feature type="region of interest" description="Disordered" evidence="1">
    <location>
        <begin position="270"/>
        <end position="346"/>
    </location>
</feature>